<dbReference type="PANTHER" id="PTHR12628:SF21">
    <property type="entry name" value="PHD-TYPE DOMAIN-CONTAINING PROTEIN"/>
    <property type="match status" value="1"/>
</dbReference>
<dbReference type="SMART" id="SM00249">
    <property type="entry name" value="PHD"/>
    <property type="match status" value="2"/>
</dbReference>
<dbReference type="GO" id="GO:0005634">
    <property type="term" value="C:nucleus"/>
    <property type="evidence" value="ECO:0007669"/>
    <property type="project" value="UniProtKB-SubCell"/>
</dbReference>
<proteinExistence type="predicted"/>
<gene>
    <name evidence="9" type="ORF">NQ318_019934</name>
</gene>
<accession>A0AAV8Y7B0</accession>
<evidence type="ECO:0000256" key="5">
    <source>
        <dbReference type="ARBA" id="ARBA00023242"/>
    </source>
</evidence>
<name>A0AAV8Y7B0_9CUCU</name>
<feature type="region of interest" description="Disordered" evidence="7">
    <location>
        <begin position="1"/>
        <end position="36"/>
    </location>
</feature>
<dbReference type="CDD" id="cd20452">
    <property type="entry name" value="Tudor_dPCL-like"/>
    <property type="match status" value="1"/>
</dbReference>
<dbReference type="FunFam" id="3.90.980.20:FF:000001">
    <property type="entry name" value="metal-response element-binding transcription factor 2 isoform X1"/>
    <property type="match status" value="1"/>
</dbReference>
<dbReference type="AlphaFoldDB" id="A0AAV8Y7B0"/>
<feature type="domain" description="PHD-type" evidence="8">
    <location>
        <begin position="95"/>
        <end position="150"/>
    </location>
</feature>
<dbReference type="EMBL" id="JAPWTK010000170">
    <property type="protein sequence ID" value="KAJ8947042.1"/>
    <property type="molecule type" value="Genomic_DNA"/>
</dbReference>
<dbReference type="InterPro" id="IPR019787">
    <property type="entry name" value="Znf_PHD-finger"/>
</dbReference>
<dbReference type="InterPro" id="IPR013083">
    <property type="entry name" value="Znf_RING/FYVE/PHD"/>
</dbReference>
<evidence type="ECO:0000313" key="10">
    <source>
        <dbReference type="Proteomes" id="UP001162162"/>
    </source>
</evidence>
<dbReference type="Proteomes" id="UP001162162">
    <property type="component" value="Unassembled WGS sequence"/>
</dbReference>
<feature type="compositionally biased region" description="Polar residues" evidence="7">
    <location>
        <begin position="586"/>
        <end position="603"/>
    </location>
</feature>
<dbReference type="Gene3D" id="2.30.30.140">
    <property type="match status" value="1"/>
</dbReference>
<sequence length="751" mass="84168">MTSVAEHTQPNRPKKSTPEQQTAVPDSTTATEREMSEFSLGQDVLVKQKDDRYYFGTVVQVNSVREQCLVKFGDNTYNWSGYKDLTKLSTSEQEDLLCVVCKKSAPKNKQEITVCDQCGRGYHQKCHQPEIPATCQKQGATWMCKRCMDIYPHRLKQSEFKHQRRDSLRSVSSSSALDGQAAPSSTVKVLPYDVSRLNSLNWDTYHRVNVEQIYCYCGGNGEWYKQMLQCGRCRQWYHEKCLDCLQYPLYCGDRFYVFVCSICNQGKDFLRRLEMKWVDLVHLMLFNLTAYNCKKYYDLDTVVIPYINDNWHALQLPPKIANVSKSERRENILSVLTNNRNRFKCGREIKKRTTIWGLRVRLPPPAPCVTLPASGPITEEELREMWQGNRRLQFLPVDKSVPVKRVIHTDAHMCNIMTGLAYQQNTAHSETDSPCPSPEIGAAIEEEQIAAEVNAASAAAAKLAQKSEFLGAGCAKKSVPFKKMSLQRRKKLLAMSNKERERILKRPKRRAAAGEKEAVGPPKRLSLDGKANKNSEALPPTPPTSVSAPPTPPACSSTPMTSDLSNDFLDKPNGAEKTGLLELASELNTPCDTSGDETSSKSTLDAIIPPPKDFEGKNNPFLILPRPGHDDTRDGATAKKKKKSKDITLPLPLQAVIPPSRPLMRPMKRQLSEKDIVIGPNGQVKRKRFRRSRNLNVNYVAGQTASKTAAVVPVRPDAKEWGQRAGQSQSTSPDRKLRGLRADRAASAAAA</sequence>
<dbReference type="PROSITE" id="PS50016">
    <property type="entry name" value="ZF_PHD_2"/>
    <property type="match status" value="1"/>
</dbReference>
<dbReference type="InterPro" id="IPR011011">
    <property type="entry name" value="Znf_FYVE_PHD"/>
</dbReference>
<protein>
    <recommendedName>
        <fullName evidence="8">PHD-type domain-containing protein</fullName>
    </recommendedName>
</protein>
<feature type="region of interest" description="Disordered" evidence="7">
    <location>
        <begin position="494"/>
        <end position="645"/>
    </location>
</feature>
<dbReference type="Gene3D" id="3.90.980.20">
    <property type="match status" value="1"/>
</dbReference>
<dbReference type="GO" id="GO:0003682">
    <property type="term" value="F:chromatin binding"/>
    <property type="evidence" value="ECO:0007669"/>
    <property type="project" value="TreeGrafter"/>
</dbReference>
<keyword evidence="3 6" id="KW-0863">Zinc-finger</keyword>
<dbReference type="PANTHER" id="PTHR12628">
    <property type="entry name" value="POLYCOMB-LIKE TRANSCRIPTION FACTOR"/>
    <property type="match status" value="1"/>
</dbReference>
<feature type="compositionally biased region" description="Pro residues" evidence="7">
    <location>
        <begin position="539"/>
        <end position="553"/>
    </location>
</feature>
<dbReference type="GO" id="GO:0008270">
    <property type="term" value="F:zinc ion binding"/>
    <property type="evidence" value="ECO:0007669"/>
    <property type="project" value="UniProtKB-KW"/>
</dbReference>
<dbReference type="PROSITE" id="PS01359">
    <property type="entry name" value="ZF_PHD_1"/>
    <property type="match status" value="1"/>
</dbReference>
<dbReference type="Pfam" id="PF00628">
    <property type="entry name" value="PHD"/>
    <property type="match status" value="1"/>
</dbReference>
<dbReference type="GO" id="GO:0045814">
    <property type="term" value="P:negative regulation of gene expression, epigenetic"/>
    <property type="evidence" value="ECO:0007669"/>
    <property type="project" value="TreeGrafter"/>
</dbReference>
<dbReference type="InterPro" id="IPR019786">
    <property type="entry name" value="Zinc_finger_PHD-type_CS"/>
</dbReference>
<dbReference type="Gene3D" id="3.30.40.10">
    <property type="entry name" value="Zinc/RING finger domain, C3HC4 (zinc finger)"/>
    <property type="match status" value="1"/>
</dbReference>
<evidence type="ECO:0000259" key="8">
    <source>
        <dbReference type="PROSITE" id="PS50016"/>
    </source>
</evidence>
<evidence type="ECO:0000256" key="6">
    <source>
        <dbReference type="PROSITE-ProRule" id="PRU00146"/>
    </source>
</evidence>
<evidence type="ECO:0000256" key="1">
    <source>
        <dbReference type="ARBA" id="ARBA00004123"/>
    </source>
</evidence>
<keyword evidence="4" id="KW-0862">Zinc</keyword>
<feature type="region of interest" description="Disordered" evidence="7">
    <location>
        <begin position="715"/>
        <end position="751"/>
    </location>
</feature>
<dbReference type="SUPFAM" id="SSF63748">
    <property type="entry name" value="Tudor/PWWP/MBT"/>
    <property type="match status" value="1"/>
</dbReference>
<comment type="subcellular location">
    <subcellularLocation>
        <location evidence="1">Nucleus</location>
    </subcellularLocation>
</comment>
<keyword evidence="5" id="KW-0539">Nucleus</keyword>
<dbReference type="SUPFAM" id="SSF57903">
    <property type="entry name" value="FYVE/PHD zinc finger"/>
    <property type="match status" value="2"/>
</dbReference>
<feature type="compositionally biased region" description="Basic and acidic residues" evidence="7">
    <location>
        <begin position="733"/>
        <end position="744"/>
    </location>
</feature>
<organism evidence="9 10">
    <name type="scientific">Aromia moschata</name>
    <dbReference type="NCBI Taxonomy" id="1265417"/>
    <lineage>
        <taxon>Eukaryota</taxon>
        <taxon>Metazoa</taxon>
        <taxon>Ecdysozoa</taxon>
        <taxon>Arthropoda</taxon>
        <taxon>Hexapoda</taxon>
        <taxon>Insecta</taxon>
        <taxon>Pterygota</taxon>
        <taxon>Neoptera</taxon>
        <taxon>Endopterygota</taxon>
        <taxon>Coleoptera</taxon>
        <taxon>Polyphaga</taxon>
        <taxon>Cucujiformia</taxon>
        <taxon>Chrysomeloidea</taxon>
        <taxon>Cerambycidae</taxon>
        <taxon>Cerambycinae</taxon>
        <taxon>Callichromatini</taxon>
        <taxon>Aromia</taxon>
    </lineage>
</organism>
<comment type="caution">
    <text evidence="9">The sequence shown here is derived from an EMBL/GenBank/DDBJ whole genome shotgun (WGS) entry which is preliminary data.</text>
</comment>
<evidence type="ECO:0000256" key="7">
    <source>
        <dbReference type="SAM" id="MobiDB-lite"/>
    </source>
</evidence>
<keyword evidence="10" id="KW-1185">Reference proteome</keyword>
<evidence type="ECO:0000313" key="9">
    <source>
        <dbReference type="EMBL" id="KAJ8947042.1"/>
    </source>
</evidence>
<feature type="compositionally biased region" description="Basic and acidic residues" evidence="7">
    <location>
        <begin position="627"/>
        <end position="637"/>
    </location>
</feature>
<feature type="compositionally biased region" description="Polar residues" evidence="7">
    <location>
        <begin position="18"/>
        <end position="30"/>
    </location>
</feature>
<evidence type="ECO:0000256" key="2">
    <source>
        <dbReference type="ARBA" id="ARBA00022723"/>
    </source>
</evidence>
<keyword evidence="2" id="KW-0479">Metal-binding</keyword>
<reference evidence="9" key="1">
    <citation type="journal article" date="2023" name="Insect Mol. Biol.">
        <title>Genome sequencing provides insights into the evolution of gene families encoding plant cell wall-degrading enzymes in longhorned beetles.</title>
        <authorList>
            <person name="Shin N.R."/>
            <person name="Okamura Y."/>
            <person name="Kirsch R."/>
            <person name="Pauchet Y."/>
        </authorList>
    </citation>
    <scope>NUCLEOTIDE SEQUENCE</scope>
    <source>
        <strain evidence="9">AMC_N1</strain>
    </source>
</reference>
<feature type="compositionally biased region" description="Polar residues" evidence="7">
    <location>
        <begin position="1"/>
        <end position="11"/>
    </location>
</feature>
<evidence type="ECO:0000256" key="3">
    <source>
        <dbReference type="ARBA" id="ARBA00022771"/>
    </source>
</evidence>
<dbReference type="GO" id="GO:0003677">
    <property type="term" value="F:DNA binding"/>
    <property type="evidence" value="ECO:0007669"/>
    <property type="project" value="TreeGrafter"/>
</dbReference>
<dbReference type="InterPro" id="IPR001965">
    <property type="entry name" value="Znf_PHD"/>
</dbReference>
<evidence type="ECO:0000256" key="4">
    <source>
        <dbReference type="ARBA" id="ARBA00022833"/>
    </source>
</evidence>